<evidence type="ECO:0000259" key="1">
    <source>
        <dbReference type="Pfam" id="PF12680"/>
    </source>
</evidence>
<dbReference type="Proteomes" id="UP000285317">
    <property type="component" value="Chromosome"/>
</dbReference>
<evidence type="ECO:0000313" key="3">
    <source>
        <dbReference type="Proteomes" id="UP000285317"/>
    </source>
</evidence>
<dbReference type="InterPro" id="IPR037401">
    <property type="entry name" value="SnoaL-like"/>
</dbReference>
<dbReference type="InterPro" id="IPR032710">
    <property type="entry name" value="NTF2-like_dom_sf"/>
</dbReference>
<dbReference type="Gene3D" id="3.10.450.50">
    <property type="match status" value="1"/>
</dbReference>
<dbReference type="Pfam" id="PF12680">
    <property type="entry name" value="SnoaL_2"/>
    <property type="match status" value="1"/>
</dbReference>
<gene>
    <name evidence="2" type="ORF">C1I64_13730</name>
</gene>
<evidence type="ECO:0000313" key="2">
    <source>
        <dbReference type="EMBL" id="AZZ52989.1"/>
    </source>
</evidence>
<protein>
    <recommendedName>
        <fullName evidence="1">SnoaL-like domain-containing protein</fullName>
    </recommendedName>
</protein>
<sequence length="119" mass="13472">MIEIESWIAGYEKAWATDDPADVAALFTEGAEYFTAPYAEAITPREAIVEWWVAESEPDDPTFAWGLVALTETTAVVEARTIYPSDRTYLNLWVIRFAEDGRACSFTEWYMEEPSDSVS</sequence>
<dbReference type="KEGG" id="rfs:C1I64_13730"/>
<proteinExistence type="predicted"/>
<accession>A0A3Q9UZT7</accession>
<dbReference type="EMBL" id="CP028137">
    <property type="protein sequence ID" value="AZZ52989.1"/>
    <property type="molecule type" value="Genomic_DNA"/>
</dbReference>
<feature type="domain" description="SnoaL-like" evidence="1">
    <location>
        <begin position="11"/>
        <end position="103"/>
    </location>
</feature>
<reference evidence="2 3" key="1">
    <citation type="submission" date="2018-03" db="EMBL/GenBank/DDBJ databases">
        <title>Bacteriophage NCPPB3778 and a type I-E CRISPR drive the evolution of the US Biological Select Agent, Rathayibacter toxicus.</title>
        <authorList>
            <person name="Davis E.W.II."/>
            <person name="Tabima J.F."/>
            <person name="Weisberg A.J."/>
            <person name="Dantas Lopes L."/>
            <person name="Wiseman M.S."/>
            <person name="Wiseman M.S."/>
            <person name="Pupko T."/>
            <person name="Belcher M.S."/>
            <person name="Sechler A.J."/>
            <person name="Tancos M.A."/>
            <person name="Schroeder B.K."/>
            <person name="Murray T.D."/>
            <person name="Luster D.G."/>
            <person name="Schneider W.L."/>
            <person name="Rogers E."/>
            <person name="Andreote F.D."/>
            <person name="Grunwald N.J."/>
            <person name="Putnam M.L."/>
            <person name="Chang J.H."/>
        </authorList>
    </citation>
    <scope>NUCLEOTIDE SEQUENCE [LARGE SCALE GENOMIC DNA]</scope>
    <source>
        <strain evidence="2 3">DSM 15932</strain>
    </source>
</reference>
<dbReference type="AlphaFoldDB" id="A0A3Q9UZT7"/>
<dbReference type="SUPFAM" id="SSF54427">
    <property type="entry name" value="NTF2-like"/>
    <property type="match status" value="1"/>
</dbReference>
<name>A0A3Q9UZT7_9MICO</name>
<dbReference type="RefSeq" id="WP_123446815.1">
    <property type="nucleotide sequence ID" value="NZ_CP028137.1"/>
</dbReference>
<organism evidence="2 3">
    <name type="scientific">Rathayibacter festucae DSM 15932</name>
    <dbReference type="NCBI Taxonomy" id="1328866"/>
    <lineage>
        <taxon>Bacteria</taxon>
        <taxon>Bacillati</taxon>
        <taxon>Actinomycetota</taxon>
        <taxon>Actinomycetes</taxon>
        <taxon>Micrococcales</taxon>
        <taxon>Microbacteriaceae</taxon>
        <taxon>Rathayibacter</taxon>
    </lineage>
</organism>